<proteinExistence type="inferred from homology"/>
<evidence type="ECO:0000256" key="5">
    <source>
        <dbReference type="ARBA" id="ARBA00023136"/>
    </source>
</evidence>
<gene>
    <name evidence="10" type="ORF">SCAR479_00906</name>
</gene>
<dbReference type="Gene3D" id="1.20.58.70">
    <property type="match status" value="1"/>
</dbReference>
<dbReference type="CDD" id="cd15849">
    <property type="entry name" value="SNARE_Sso1"/>
    <property type="match status" value="1"/>
</dbReference>
<feature type="coiled-coil region" evidence="6">
    <location>
        <begin position="133"/>
        <end position="167"/>
    </location>
</feature>
<feature type="compositionally biased region" description="Polar residues" evidence="7">
    <location>
        <begin position="1"/>
        <end position="12"/>
    </location>
</feature>
<reference evidence="10 11" key="1">
    <citation type="submission" date="2024-02" db="EMBL/GenBank/DDBJ databases">
        <title>First draft genome assembly of two strains of Seiridium cardinale.</title>
        <authorList>
            <person name="Emiliani G."/>
            <person name="Scali E."/>
        </authorList>
    </citation>
    <scope>NUCLEOTIDE SEQUENCE [LARGE SCALE GENOMIC DNA]</scope>
    <source>
        <strain evidence="10 11">BM-138-000479</strain>
    </source>
</reference>
<feature type="transmembrane region" description="Helical" evidence="8">
    <location>
        <begin position="285"/>
        <end position="311"/>
    </location>
</feature>
<dbReference type="InterPro" id="IPR045242">
    <property type="entry name" value="Syntaxin"/>
</dbReference>
<organism evidence="10 11">
    <name type="scientific">Seiridium cardinale</name>
    <dbReference type="NCBI Taxonomy" id="138064"/>
    <lineage>
        <taxon>Eukaryota</taxon>
        <taxon>Fungi</taxon>
        <taxon>Dikarya</taxon>
        <taxon>Ascomycota</taxon>
        <taxon>Pezizomycotina</taxon>
        <taxon>Sordariomycetes</taxon>
        <taxon>Xylariomycetidae</taxon>
        <taxon>Amphisphaeriales</taxon>
        <taxon>Sporocadaceae</taxon>
        <taxon>Seiridium</taxon>
    </lineage>
</organism>
<dbReference type="InterPro" id="IPR000727">
    <property type="entry name" value="T_SNARE_dom"/>
</dbReference>
<keyword evidence="5 8" id="KW-0472">Membrane</keyword>
<protein>
    <submittedName>
        <fullName evidence="10">t-SNARE coiled-coil-like protein</fullName>
    </submittedName>
</protein>
<keyword evidence="6" id="KW-0175">Coiled coil</keyword>
<dbReference type="SMART" id="SM00503">
    <property type="entry name" value="SynN"/>
    <property type="match status" value="1"/>
</dbReference>
<dbReference type="Proteomes" id="UP001465668">
    <property type="component" value="Unassembled WGS sequence"/>
</dbReference>
<dbReference type="Pfam" id="PF05739">
    <property type="entry name" value="SNARE"/>
    <property type="match status" value="1"/>
</dbReference>
<evidence type="ECO:0000256" key="3">
    <source>
        <dbReference type="ARBA" id="ARBA00022692"/>
    </source>
</evidence>
<dbReference type="PANTHER" id="PTHR19957">
    <property type="entry name" value="SYNTAXIN"/>
    <property type="match status" value="1"/>
</dbReference>
<evidence type="ECO:0000256" key="8">
    <source>
        <dbReference type="SAM" id="Phobius"/>
    </source>
</evidence>
<dbReference type="InterPro" id="IPR010989">
    <property type="entry name" value="SNARE"/>
</dbReference>
<comment type="subcellular location">
    <subcellularLocation>
        <location evidence="1">Membrane</location>
        <topology evidence="1">Single-pass type IV membrane protein</topology>
    </subcellularLocation>
</comment>
<evidence type="ECO:0000313" key="11">
    <source>
        <dbReference type="Proteomes" id="UP001465668"/>
    </source>
</evidence>
<dbReference type="Pfam" id="PF00804">
    <property type="entry name" value="Syntaxin"/>
    <property type="match status" value="1"/>
</dbReference>
<evidence type="ECO:0000256" key="4">
    <source>
        <dbReference type="ARBA" id="ARBA00022989"/>
    </source>
</evidence>
<feature type="region of interest" description="Disordered" evidence="7">
    <location>
        <begin position="1"/>
        <end position="32"/>
    </location>
</feature>
<evidence type="ECO:0000256" key="6">
    <source>
        <dbReference type="SAM" id="Coils"/>
    </source>
</evidence>
<accession>A0ABR2Y762</accession>
<evidence type="ECO:0000256" key="7">
    <source>
        <dbReference type="SAM" id="MobiDB-lite"/>
    </source>
</evidence>
<evidence type="ECO:0000256" key="2">
    <source>
        <dbReference type="ARBA" id="ARBA00009063"/>
    </source>
</evidence>
<feature type="domain" description="T-SNARE coiled-coil homology" evidence="9">
    <location>
        <begin position="211"/>
        <end position="273"/>
    </location>
</feature>
<comment type="similarity">
    <text evidence="2">Belongs to the syntaxin family.</text>
</comment>
<sequence length="415" mass="46104">MSYGNQYQSNPYGSAEQDYGYGGQVSSIKDNGAGPEIDHAVARPGRFVAIRIDDFLQRISHLREQIGTLTTNVQAIASLHQRALAESDGGLSAQQLERVVAETRGLNQGIRDQLKFLATDASRTTDGTKGLKEQQVNTIKNNFQRELRSYEQEESQYRQRYRDQIARQYRIVNPDASEDEVRQATEADWGNEGVFQTALRTNRTGQATSVLGNVRARHNELQRIEQTLLELANMFQDLAVLVEQQEVAVVAAEQNAENTTKWTEEGNQHVGKGIKSARNRRKLKWWCLVVTILIIIIVAAVAAGLDIHYWFSSSIVNAEIPETNSKLSHPQFGLPDQAKIPWNLPEQSRLPAVEVVHVQGFFGPRGLDCRPYISARLRGTGWTGEGVEAPVAPGVGGLGDDVEINLAVLGPRDRL</sequence>
<evidence type="ECO:0000259" key="9">
    <source>
        <dbReference type="PROSITE" id="PS50192"/>
    </source>
</evidence>
<evidence type="ECO:0000313" key="10">
    <source>
        <dbReference type="EMBL" id="KAK9782563.1"/>
    </source>
</evidence>
<evidence type="ECO:0000256" key="1">
    <source>
        <dbReference type="ARBA" id="ARBA00004211"/>
    </source>
</evidence>
<name>A0ABR2Y762_9PEZI</name>
<dbReference type="SUPFAM" id="SSF47661">
    <property type="entry name" value="t-snare proteins"/>
    <property type="match status" value="1"/>
</dbReference>
<keyword evidence="4 8" id="KW-1133">Transmembrane helix</keyword>
<comment type="caution">
    <text evidence="10">The sequence shown here is derived from an EMBL/GenBank/DDBJ whole genome shotgun (WGS) entry which is preliminary data.</text>
</comment>
<dbReference type="EMBL" id="JARVKM010000002">
    <property type="protein sequence ID" value="KAK9782563.1"/>
    <property type="molecule type" value="Genomic_DNA"/>
</dbReference>
<dbReference type="PROSITE" id="PS50192">
    <property type="entry name" value="T_SNARE"/>
    <property type="match status" value="1"/>
</dbReference>
<keyword evidence="11" id="KW-1185">Reference proteome</keyword>
<dbReference type="SMART" id="SM00397">
    <property type="entry name" value="t_SNARE"/>
    <property type="match status" value="1"/>
</dbReference>
<keyword evidence="3 8" id="KW-0812">Transmembrane</keyword>
<dbReference type="InterPro" id="IPR006011">
    <property type="entry name" value="Syntaxin_N"/>
</dbReference>
<dbReference type="PANTHER" id="PTHR19957:SF307">
    <property type="entry name" value="PROTEIN SSO1-RELATED"/>
    <property type="match status" value="1"/>
</dbReference>